<feature type="compositionally biased region" description="Basic residues" evidence="10">
    <location>
        <begin position="645"/>
        <end position="655"/>
    </location>
</feature>
<keyword evidence="13" id="KW-1185">Reference proteome</keyword>
<dbReference type="GO" id="GO:0008312">
    <property type="term" value="F:7S RNA binding"/>
    <property type="evidence" value="ECO:0007669"/>
    <property type="project" value="InterPro"/>
</dbReference>
<dbReference type="PIRSF" id="PIRSF038922">
    <property type="entry name" value="SRP72"/>
    <property type="match status" value="1"/>
</dbReference>
<dbReference type="KEGG" id="asau:88174256"/>
<dbReference type="Pfam" id="PF08492">
    <property type="entry name" value="SRP72"/>
    <property type="match status" value="1"/>
</dbReference>
<evidence type="ECO:0000256" key="4">
    <source>
        <dbReference type="ARBA" id="ARBA00018350"/>
    </source>
</evidence>
<dbReference type="InterPro" id="IPR026270">
    <property type="entry name" value="SRP72"/>
</dbReference>
<comment type="function">
    <text evidence="9">Component of the signal recognition particle (SRP) complex, a ribonucleoprotein complex that mediates the cotranslational targeting of secretory and membrane proteins to the endoplasmic reticulum (ER).</text>
</comment>
<evidence type="ECO:0000259" key="11">
    <source>
        <dbReference type="Pfam" id="PF08492"/>
    </source>
</evidence>
<dbReference type="PANTHER" id="PTHR14094">
    <property type="entry name" value="SIGNAL RECOGNITION PARTICLE 72"/>
    <property type="match status" value="1"/>
</dbReference>
<dbReference type="GO" id="GO:0006614">
    <property type="term" value="P:SRP-dependent cotranslational protein targeting to membrane"/>
    <property type="evidence" value="ECO:0007669"/>
    <property type="project" value="UniProtKB-UniRule"/>
</dbReference>
<evidence type="ECO:0000313" key="12">
    <source>
        <dbReference type="EMBL" id="WPK25859.1"/>
    </source>
</evidence>
<comment type="subcellular location">
    <subcellularLocation>
        <location evidence="2 9">Cytoplasm</location>
    </subcellularLocation>
    <subcellularLocation>
        <location evidence="1">Endoplasmic reticulum</location>
    </subcellularLocation>
</comment>
<reference evidence="12 13" key="1">
    <citation type="submission" date="2023-10" db="EMBL/GenBank/DDBJ databases">
        <title>Draft Genome Sequence of Candida saopaulonensis from a very Premature Infant with Sepsis.</title>
        <authorList>
            <person name="Ning Y."/>
            <person name="Dai R."/>
            <person name="Xiao M."/>
            <person name="Xu Y."/>
            <person name="Yan Q."/>
            <person name="Zhang L."/>
        </authorList>
    </citation>
    <scope>NUCLEOTIDE SEQUENCE [LARGE SCALE GENOMIC DNA]</scope>
    <source>
        <strain evidence="12 13">19XY460</strain>
    </source>
</reference>
<proteinExistence type="inferred from homology"/>
<evidence type="ECO:0000256" key="7">
    <source>
        <dbReference type="ARBA" id="ARBA00023135"/>
    </source>
</evidence>
<dbReference type="GeneID" id="88174256"/>
<dbReference type="AlphaFoldDB" id="A0AAX4HBA7"/>
<evidence type="ECO:0000256" key="10">
    <source>
        <dbReference type="SAM" id="MobiDB-lite"/>
    </source>
</evidence>
<dbReference type="Gene3D" id="1.25.40.10">
    <property type="entry name" value="Tetratricopeptide repeat domain"/>
    <property type="match status" value="1"/>
</dbReference>
<evidence type="ECO:0000256" key="9">
    <source>
        <dbReference type="PIRNR" id="PIRNR038922"/>
    </source>
</evidence>
<feature type="domain" description="Signal recognition particle SRP72 subunit RNA-binding" evidence="11">
    <location>
        <begin position="572"/>
        <end position="613"/>
    </location>
</feature>
<dbReference type="Proteomes" id="UP001338582">
    <property type="component" value="Chromosome 4"/>
</dbReference>
<sequence length="655" mass="73950">MSSSIILSFKSLNVATAQDFSDHEAIYQASYQYLAKVKEFRDIQAVHNVIVSLINTDRYYKALEFLKQVPEDILLEFPLEKAYIYYKTGHTGLVEEIYKGSITSSELSDTLKTAIKHVMAQCYYQNGKMAAALSLYHELITLSSTDLKLDIACNERAILSQMTNESVANETPLPVKESDKTYDFTFNEALIALRNNDIETSLRLLKQASSMCTEQNLDSDPADLSAELAPIELALAFVYQVSGQHAQALSTLKDLDLESVSDLLTKQIIKNNLISLTTAQQNMNYTARELNFKDILHLHRNKMTRAQFRSLVKNHILLEYQGKTLSKTSNYCSNSFLKKFAEEFDGDVFPSIMKLLLRLDISAEDLNDEGKYKSVSKKIYKFALAELANTQSSETLVSAALLLVFVNSKSSKFDQAIHILEQTTKLELESDSVNFHAAIYSALVTLYEATKAHNKLAALYASMIEKFEKLSAEDLSNERVYGFVRNVAFRLVSVDSQIDLSNIFRALRTAQPEDKSIQSIIDRENTLLNEEFAADDDVEDLLKANLDDLMSKVSQTRPSTRKNKITPFKITKKTQKPKFSKSKVLKAEGDFDAEKDLDQERWLPMKLRSYYKPSKKELKKKSGGHQGAVELSPAPSTNQSASSKNKQKKKKKGKK</sequence>
<name>A0AAX4HBA7_9ASCO</name>
<evidence type="ECO:0000256" key="5">
    <source>
        <dbReference type="ARBA" id="ARBA00022490"/>
    </source>
</evidence>
<keyword evidence="5 9" id="KW-0963">Cytoplasm</keyword>
<dbReference type="InterPro" id="IPR013699">
    <property type="entry name" value="Signal_recog_part_SRP72_RNA-bd"/>
</dbReference>
<gene>
    <name evidence="12" type="ORF">PUMCH_003192</name>
</gene>
<dbReference type="EMBL" id="CP138897">
    <property type="protein sequence ID" value="WPK25859.1"/>
    <property type="molecule type" value="Genomic_DNA"/>
</dbReference>
<evidence type="ECO:0000256" key="3">
    <source>
        <dbReference type="ARBA" id="ARBA00007676"/>
    </source>
</evidence>
<dbReference type="InterPro" id="IPR011990">
    <property type="entry name" value="TPR-like_helical_dom_sf"/>
</dbReference>
<evidence type="ECO:0000256" key="6">
    <source>
        <dbReference type="ARBA" id="ARBA00022824"/>
    </source>
</evidence>
<keyword evidence="8 9" id="KW-0687">Ribonucleoprotein</keyword>
<keyword evidence="6" id="KW-0256">Endoplasmic reticulum</keyword>
<evidence type="ECO:0000256" key="2">
    <source>
        <dbReference type="ARBA" id="ARBA00004496"/>
    </source>
</evidence>
<evidence type="ECO:0000256" key="8">
    <source>
        <dbReference type="ARBA" id="ARBA00023274"/>
    </source>
</evidence>
<comment type="similarity">
    <text evidence="3 9">Belongs to the SRP72 family.</text>
</comment>
<dbReference type="GO" id="GO:0005786">
    <property type="term" value="C:signal recognition particle, endoplasmic reticulum targeting"/>
    <property type="evidence" value="ECO:0007669"/>
    <property type="project" value="UniProtKB-UniRule"/>
</dbReference>
<keyword evidence="7 9" id="KW-0733">Signal recognition particle</keyword>
<dbReference type="SUPFAM" id="SSF48452">
    <property type="entry name" value="TPR-like"/>
    <property type="match status" value="1"/>
</dbReference>
<accession>A0AAX4HBA7</accession>
<dbReference type="RefSeq" id="XP_062878241.1">
    <property type="nucleotide sequence ID" value="XM_063022171.1"/>
</dbReference>
<evidence type="ECO:0000256" key="1">
    <source>
        <dbReference type="ARBA" id="ARBA00004240"/>
    </source>
</evidence>
<dbReference type="GO" id="GO:0043022">
    <property type="term" value="F:ribosome binding"/>
    <property type="evidence" value="ECO:0007669"/>
    <property type="project" value="TreeGrafter"/>
</dbReference>
<dbReference type="PANTHER" id="PTHR14094:SF9">
    <property type="entry name" value="SIGNAL RECOGNITION PARTICLE SUBUNIT SRP72"/>
    <property type="match status" value="1"/>
</dbReference>
<feature type="compositionally biased region" description="Polar residues" evidence="10">
    <location>
        <begin position="634"/>
        <end position="643"/>
    </location>
</feature>
<evidence type="ECO:0000313" key="13">
    <source>
        <dbReference type="Proteomes" id="UP001338582"/>
    </source>
</evidence>
<protein>
    <recommendedName>
        <fullName evidence="4 9">Signal recognition particle subunit SRP72</fullName>
    </recommendedName>
</protein>
<dbReference type="GO" id="GO:0005783">
    <property type="term" value="C:endoplasmic reticulum"/>
    <property type="evidence" value="ECO:0007669"/>
    <property type="project" value="UniProtKB-SubCell"/>
</dbReference>
<feature type="region of interest" description="Disordered" evidence="10">
    <location>
        <begin position="609"/>
        <end position="655"/>
    </location>
</feature>
<organism evidence="12 13">
    <name type="scientific">Australozyma saopauloensis</name>
    <dbReference type="NCBI Taxonomy" id="291208"/>
    <lineage>
        <taxon>Eukaryota</taxon>
        <taxon>Fungi</taxon>
        <taxon>Dikarya</taxon>
        <taxon>Ascomycota</taxon>
        <taxon>Saccharomycotina</taxon>
        <taxon>Pichiomycetes</taxon>
        <taxon>Metschnikowiaceae</taxon>
        <taxon>Australozyma</taxon>
    </lineage>
</organism>